<protein>
    <submittedName>
        <fullName evidence="6">Tetraspanin family protein</fullName>
    </submittedName>
</protein>
<keyword evidence="2 5" id="KW-0812">Transmembrane</keyword>
<sequence>MTVQRTGGDATKIALLLYTILFWASGLALIFIGLWMLLDPKRNYILELVDFSEDDPLLTFASYIAIVAGVVSLFVGFIGFCGALQRMRCLLVGFMLFLFALFLADVAIGTLALVYRNKLTSADSSFEENLKNIIKFSYGVSMEVEDSRRITVLIDKLQFYEECCGATTGDDYLASRWMALVSSDPAYENDDPPIVPLSCCRQILGASALNPVARSLARCQQSNPNRTWRHTAQQCCGGEGPRDYYNSFWFITNTYRGTRSFVPPSCCRQAQAGRAWAPAPIDPMCTTYRYDSKAFESSVYTSVSDI</sequence>
<name>A0A0B1THP8_OESDE</name>
<dbReference type="Proteomes" id="UP000053660">
    <property type="component" value="Unassembled WGS sequence"/>
</dbReference>
<evidence type="ECO:0000256" key="1">
    <source>
        <dbReference type="ARBA" id="ARBA00004141"/>
    </source>
</evidence>
<dbReference type="InterPro" id="IPR018499">
    <property type="entry name" value="Tetraspanin/Peripherin"/>
</dbReference>
<reference evidence="6 7" key="1">
    <citation type="submission" date="2014-03" db="EMBL/GenBank/DDBJ databases">
        <title>Draft genome of the hookworm Oesophagostomum dentatum.</title>
        <authorList>
            <person name="Mitreva M."/>
        </authorList>
    </citation>
    <scope>NUCLEOTIDE SEQUENCE [LARGE SCALE GENOMIC DNA]</scope>
    <source>
        <strain evidence="6 7">OD-Hann</strain>
    </source>
</reference>
<gene>
    <name evidence="6" type="ORF">OESDEN_04703</name>
</gene>
<accession>A0A0B1THP8</accession>
<dbReference type="Pfam" id="PF00335">
    <property type="entry name" value="Tetraspanin"/>
    <property type="match status" value="1"/>
</dbReference>
<feature type="transmembrane region" description="Helical" evidence="5">
    <location>
        <begin position="58"/>
        <end position="83"/>
    </location>
</feature>
<keyword evidence="3 5" id="KW-1133">Transmembrane helix</keyword>
<dbReference type="AlphaFoldDB" id="A0A0B1THP8"/>
<feature type="transmembrane region" description="Helical" evidence="5">
    <location>
        <begin position="15"/>
        <end position="38"/>
    </location>
</feature>
<dbReference type="InterPro" id="IPR008952">
    <property type="entry name" value="Tetraspanin_EC2_sf"/>
</dbReference>
<feature type="transmembrane region" description="Helical" evidence="5">
    <location>
        <begin position="90"/>
        <end position="115"/>
    </location>
</feature>
<keyword evidence="7" id="KW-1185">Reference proteome</keyword>
<dbReference type="EMBL" id="KN549994">
    <property type="protein sequence ID" value="KHJ95347.1"/>
    <property type="molecule type" value="Genomic_DNA"/>
</dbReference>
<organism evidence="6 7">
    <name type="scientific">Oesophagostomum dentatum</name>
    <name type="common">Nodular worm</name>
    <dbReference type="NCBI Taxonomy" id="61180"/>
    <lineage>
        <taxon>Eukaryota</taxon>
        <taxon>Metazoa</taxon>
        <taxon>Ecdysozoa</taxon>
        <taxon>Nematoda</taxon>
        <taxon>Chromadorea</taxon>
        <taxon>Rhabditida</taxon>
        <taxon>Rhabditina</taxon>
        <taxon>Rhabditomorpha</taxon>
        <taxon>Strongyloidea</taxon>
        <taxon>Strongylidae</taxon>
        <taxon>Oesophagostomum</taxon>
    </lineage>
</organism>
<evidence type="ECO:0000256" key="4">
    <source>
        <dbReference type="ARBA" id="ARBA00023136"/>
    </source>
</evidence>
<dbReference type="PANTHER" id="PTHR19282:SF555">
    <property type="entry name" value="TETRASPANIN-2A"/>
    <property type="match status" value="1"/>
</dbReference>
<evidence type="ECO:0000256" key="2">
    <source>
        <dbReference type="ARBA" id="ARBA00022692"/>
    </source>
</evidence>
<dbReference type="SUPFAM" id="SSF48652">
    <property type="entry name" value="Tetraspanin"/>
    <property type="match status" value="1"/>
</dbReference>
<dbReference type="Gene3D" id="1.10.1450.10">
    <property type="entry name" value="Tetraspanin"/>
    <property type="match status" value="1"/>
</dbReference>
<proteinExistence type="predicted"/>
<evidence type="ECO:0000313" key="7">
    <source>
        <dbReference type="Proteomes" id="UP000053660"/>
    </source>
</evidence>
<comment type="subcellular location">
    <subcellularLocation>
        <location evidence="1">Membrane</location>
        <topology evidence="1">Multi-pass membrane protein</topology>
    </subcellularLocation>
</comment>
<dbReference type="GO" id="GO:0005886">
    <property type="term" value="C:plasma membrane"/>
    <property type="evidence" value="ECO:0007669"/>
    <property type="project" value="TreeGrafter"/>
</dbReference>
<dbReference type="PRINTS" id="PR00259">
    <property type="entry name" value="TMFOUR"/>
</dbReference>
<evidence type="ECO:0000313" key="6">
    <source>
        <dbReference type="EMBL" id="KHJ95347.1"/>
    </source>
</evidence>
<dbReference type="OrthoDB" id="10033535at2759"/>
<keyword evidence="4 5" id="KW-0472">Membrane</keyword>
<evidence type="ECO:0000256" key="5">
    <source>
        <dbReference type="SAM" id="Phobius"/>
    </source>
</evidence>
<evidence type="ECO:0000256" key="3">
    <source>
        <dbReference type="ARBA" id="ARBA00022989"/>
    </source>
</evidence>
<dbReference type="PANTHER" id="PTHR19282">
    <property type="entry name" value="TETRASPANIN"/>
    <property type="match status" value="1"/>
</dbReference>